<protein>
    <submittedName>
        <fullName evidence="1">Uncharacterized protein</fullName>
    </submittedName>
</protein>
<dbReference type="VEuPathDB" id="VectorBase:SSCA005467"/>
<dbReference type="AlphaFoldDB" id="A0A132AA59"/>
<name>A0A132AA59_SARSC</name>
<comment type="caution">
    <text evidence="1">The sequence shown here is derived from an EMBL/GenBank/DDBJ whole genome shotgun (WGS) entry which is preliminary data.</text>
</comment>
<sequence length="77" mass="8943">MAKDSPNNGKETNDYKTIESEFDSFYDGNTASYLTKELIERAEMEVNEKDAWRLRDIEALREIVKGSCHHSNKIFVI</sequence>
<proteinExistence type="predicted"/>
<reference evidence="1 2" key="1">
    <citation type="journal article" date="2015" name="Parasit. Vectors">
        <title>Draft genome of the scabies mite.</title>
        <authorList>
            <person name="Rider S.D.Jr."/>
            <person name="Morgan M.S."/>
            <person name="Arlian L.G."/>
        </authorList>
    </citation>
    <scope>NUCLEOTIDE SEQUENCE [LARGE SCALE GENOMIC DNA]</scope>
    <source>
        <strain evidence="1">Arlian Lab</strain>
    </source>
</reference>
<gene>
    <name evidence="1" type="ORF">QR98_0058520</name>
</gene>
<evidence type="ECO:0000313" key="2">
    <source>
        <dbReference type="Proteomes" id="UP000616769"/>
    </source>
</evidence>
<dbReference type="Proteomes" id="UP000616769">
    <property type="component" value="Unassembled WGS sequence"/>
</dbReference>
<evidence type="ECO:0000313" key="1">
    <source>
        <dbReference type="EMBL" id="KPM07360.1"/>
    </source>
</evidence>
<accession>A0A132AA59</accession>
<dbReference type="EMBL" id="JXLN01011522">
    <property type="protein sequence ID" value="KPM07360.1"/>
    <property type="molecule type" value="Genomic_DNA"/>
</dbReference>
<organism evidence="1 2">
    <name type="scientific">Sarcoptes scabiei</name>
    <name type="common">Itch mite</name>
    <name type="synonym">Acarus scabiei</name>
    <dbReference type="NCBI Taxonomy" id="52283"/>
    <lineage>
        <taxon>Eukaryota</taxon>
        <taxon>Metazoa</taxon>
        <taxon>Ecdysozoa</taxon>
        <taxon>Arthropoda</taxon>
        <taxon>Chelicerata</taxon>
        <taxon>Arachnida</taxon>
        <taxon>Acari</taxon>
        <taxon>Acariformes</taxon>
        <taxon>Sarcoptiformes</taxon>
        <taxon>Astigmata</taxon>
        <taxon>Psoroptidia</taxon>
        <taxon>Sarcoptoidea</taxon>
        <taxon>Sarcoptidae</taxon>
        <taxon>Sarcoptinae</taxon>
        <taxon>Sarcoptes</taxon>
    </lineage>
</organism>